<evidence type="ECO:0000256" key="1">
    <source>
        <dbReference type="ARBA" id="ARBA00022737"/>
    </source>
</evidence>
<reference evidence="4 5" key="1">
    <citation type="submission" date="2018-09" db="EMBL/GenBank/DDBJ databases">
        <title>Genomic investigation of the strawberry pathogen Phytophthora fragariae indicates pathogenicity is determined by transcriptional variation in three key races.</title>
        <authorList>
            <person name="Adams T.M."/>
            <person name="Armitage A.D."/>
            <person name="Sobczyk M.K."/>
            <person name="Bates H.J."/>
            <person name="Dunwell J.M."/>
            <person name="Nellist C.F."/>
            <person name="Harrison R.J."/>
        </authorList>
    </citation>
    <scope>NUCLEOTIDE SEQUENCE [LARGE SCALE GENOMIC DNA]</scope>
    <source>
        <strain evidence="4 5">SCRP245</strain>
    </source>
</reference>
<dbReference type="AlphaFoldDB" id="A0A6A3J0S9"/>
<evidence type="ECO:0000256" key="3">
    <source>
        <dbReference type="PROSITE-ProRule" id="PRU00023"/>
    </source>
</evidence>
<dbReference type="SMART" id="SM00248">
    <property type="entry name" value="ANK"/>
    <property type="match status" value="4"/>
</dbReference>
<dbReference type="InterPro" id="IPR036770">
    <property type="entry name" value="Ankyrin_rpt-contain_sf"/>
</dbReference>
<keyword evidence="2 3" id="KW-0040">ANK repeat</keyword>
<accession>A0A6A3J0S9</accession>
<dbReference type="PROSITE" id="PS50297">
    <property type="entry name" value="ANK_REP_REGION"/>
    <property type="match status" value="2"/>
</dbReference>
<protein>
    <submittedName>
        <fullName evidence="4">Uncharacterized protein</fullName>
    </submittedName>
</protein>
<dbReference type="Pfam" id="PF12796">
    <property type="entry name" value="Ank_2"/>
    <property type="match status" value="1"/>
</dbReference>
<dbReference type="EMBL" id="QXFW01001789">
    <property type="protein sequence ID" value="KAE8985784.1"/>
    <property type="molecule type" value="Genomic_DNA"/>
</dbReference>
<sequence length="285" mass="31098">MPRRRSSKSQLSRVRPDGVEGVSRLQVLQHFLGLGFYNVWILIKLRSQPARPPAAMPVDDAEREQPESEALDWWDKYRGHNVEAKTPIDQACQDGWTVLMQASWVDMISLLLQHGANVDIQRPDGFTALATACEFGHLGAARALLAAGACIDLPNQDGNTPLVWAARGNHTALVQLLLDSHADVDAVNNEGWTVLMQASSEGHAYVISLLLKNGANRDTQHPNGFSALTIAGNISCGMWCMIDDVNKAGATPFTSAFTPMLLMSALLQLKEIQMSSELQQSLSSV</sequence>
<dbReference type="Pfam" id="PF13637">
    <property type="entry name" value="Ank_4"/>
    <property type="match status" value="1"/>
</dbReference>
<dbReference type="Proteomes" id="UP000460718">
    <property type="component" value="Unassembled WGS sequence"/>
</dbReference>
<dbReference type="PROSITE" id="PS50088">
    <property type="entry name" value="ANK_REPEAT"/>
    <property type="match status" value="3"/>
</dbReference>
<feature type="repeat" description="ANK" evidence="3">
    <location>
        <begin position="157"/>
        <end position="189"/>
    </location>
</feature>
<dbReference type="PANTHER" id="PTHR24171">
    <property type="entry name" value="ANKYRIN REPEAT DOMAIN-CONTAINING PROTEIN 39-RELATED"/>
    <property type="match status" value="1"/>
</dbReference>
<dbReference type="PANTHER" id="PTHR24171:SF10">
    <property type="entry name" value="ANKYRIN REPEAT DOMAIN-CONTAINING PROTEIN 29-LIKE"/>
    <property type="match status" value="1"/>
</dbReference>
<dbReference type="SUPFAM" id="SSF48403">
    <property type="entry name" value="Ankyrin repeat"/>
    <property type="match status" value="1"/>
</dbReference>
<comment type="caution">
    <text evidence="4">The sequence shown here is derived from an EMBL/GenBank/DDBJ whole genome shotgun (WGS) entry which is preliminary data.</text>
</comment>
<dbReference type="Gene3D" id="1.25.40.20">
    <property type="entry name" value="Ankyrin repeat-containing domain"/>
    <property type="match status" value="2"/>
</dbReference>
<organism evidence="4 5">
    <name type="scientific">Phytophthora fragariae</name>
    <dbReference type="NCBI Taxonomy" id="53985"/>
    <lineage>
        <taxon>Eukaryota</taxon>
        <taxon>Sar</taxon>
        <taxon>Stramenopiles</taxon>
        <taxon>Oomycota</taxon>
        <taxon>Peronosporomycetes</taxon>
        <taxon>Peronosporales</taxon>
        <taxon>Peronosporaceae</taxon>
        <taxon>Phytophthora</taxon>
    </lineage>
</organism>
<feature type="repeat" description="ANK" evidence="3">
    <location>
        <begin position="124"/>
        <end position="156"/>
    </location>
</feature>
<evidence type="ECO:0000256" key="2">
    <source>
        <dbReference type="ARBA" id="ARBA00023043"/>
    </source>
</evidence>
<proteinExistence type="predicted"/>
<dbReference type="InterPro" id="IPR002110">
    <property type="entry name" value="Ankyrin_rpt"/>
</dbReference>
<gene>
    <name evidence="4" type="ORF">PF011_g20252</name>
</gene>
<evidence type="ECO:0000313" key="4">
    <source>
        <dbReference type="EMBL" id="KAE8985784.1"/>
    </source>
</evidence>
<name>A0A6A3J0S9_9STRA</name>
<feature type="repeat" description="ANK" evidence="3">
    <location>
        <begin position="190"/>
        <end position="222"/>
    </location>
</feature>
<keyword evidence="1" id="KW-0677">Repeat</keyword>
<evidence type="ECO:0000313" key="5">
    <source>
        <dbReference type="Proteomes" id="UP000460718"/>
    </source>
</evidence>